<evidence type="ECO:0000313" key="3">
    <source>
        <dbReference type="Proteomes" id="UP000006683"/>
    </source>
</evidence>
<dbReference type="RefSeq" id="WP_013344154.1">
    <property type="nucleotide sequence ID" value="NC_014541.1"/>
</dbReference>
<keyword evidence="1" id="KW-0812">Transmembrane</keyword>
<keyword evidence="1" id="KW-1133">Transmembrane helix</keyword>
<sequence length="58" mass="6509">MSFGTFLSVVVPYLFLFFVLFIGVPYLISALVVGGYEYFKKEETADEAQQAQQKALGH</sequence>
<evidence type="ECO:0000256" key="1">
    <source>
        <dbReference type="SAM" id="Phobius"/>
    </source>
</evidence>
<dbReference type="HOGENOM" id="CLU_2972770_0_0_6"/>
<keyword evidence="3" id="KW-1185">Reference proteome</keyword>
<organism evidence="2 3">
    <name type="scientific">Ferrimonas balearica (strain DSM 9799 / CCM 4581 / KCTC 23876 / PAT)</name>
    <dbReference type="NCBI Taxonomy" id="550540"/>
    <lineage>
        <taxon>Bacteria</taxon>
        <taxon>Pseudomonadati</taxon>
        <taxon>Pseudomonadota</taxon>
        <taxon>Gammaproteobacteria</taxon>
        <taxon>Alteromonadales</taxon>
        <taxon>Ferrimonadaceae</taxon>
        <taxon>Ferrimonas</taxon>
    </lineage>
</organism>
<dbReference type="GeneID" id="67184143"/>
<dbReference type="EMBL" id="CP002209">
    <property type="protein sequence ID" value="ADN74848.1"/>
    <property type="molecule type" value="Genomic_DNA"/>
</dbReference>
<dbReference type="KEGG" id="fbl:Fbal_0635"/>
<name>E1SR83_FERBD</name>
<feature type="transmembrane region" description="Helical" evidence="1">
    <location>
        <begin position="12"/>
        <end position="33"/>
    </location>
</feature>
<gene>
    <name evidence="2" type="ordered locus">Fbal_0635</name>
</gene>
<protein>
    <submittedName>
        <fullName evidence="2">Uncharacterized protein</fullName>
    </submittedName>
</protein>
<proteinExistence type="predicted"/>
<dbReference type="STRING" id="550540.Fbal_0635"/>
<accession>E1SR83</accession>
<evidence type="ECO:0000313" key="2">
    <source>
        <dbReference type="EMBL" id="ADN74848.1"/>
    </source>
</evidence>
<dbReference type="AlphaFoldDB" id="E1SR83"/>
<reference evidence="2 3" key="1">
    <citation type="journal article" date="2010" name="Stand. Genomic Sci.">
        <title>Complete genome sequence of Ferrimonas balearica type strain (PAT).</title>
        <authorList>
            <person name="Nolan M."/>
            <person name="Sikorski J."/>
            <person name="Davenport K."/>
            <person name="Lucas S."/>
            <person name="Glavina Del Rio T."/>
            <person name="Tice H."/>
            <person name="Cheng J."/>
            <person name="Goodwin L."/>
            <person name="Pitluck S."/>
            <person name="Liolios K."/>
            <person name="Ivanova N."/>
            <person name="Mavromatis K."/>
            <person name="Ovchinnikova G."/>
            <person name="Pati A."/>
            <person name="Chen A."/>
            <person name="Palaniappan K."/>
            <person name="Land M."/>
            <person name="Hauser L."/>
            <person name="Chang Y."/>
            <person name="Jeffries C."/>
            <person name="Tapia R."/>
            <person name="Brettin T."/>
            <person name="Detter J."/>
            <person name="Han C."/>
            <person name="Yasawong M."/>
            <person name="Rohde M."/>
            <person name="Tindall B."/>
            <person name="Goker M."/>
            <person name="Woyke T."/>
            <person name="Bristow J."/>
            <person name="Eisen J."/>
            <person name="Markowitz V."/>
            <person name="Hugenholtz P."/>
            <person name="Kyrpides N."/>
            <person name="Klenk H."/>
            <person name="Lapidus A."/>
        </authorList>
    </citation>
    <scope>NUCLEOTIDE SEQUENCE [LARGE SCALE GENOMIC DNA]</scope>
    <source>
        <strain evidence="3">DSM 9799 / CCM 4581 / KCTC 23876 / PAT</strain>
    </source>
</reference>
<keyword evidence="1" id="KW-0472">Membrane</keyword>
<dbReference type="Proteomes" id="UP000006683">
    <property type="component" value="Chromosome"/>
</dbReference>